<keyword evidence="2" id="KW-0808">Transferase</keyword>
<evidence type="ECO:0000313" key="3">
    <source>
        <dbReference type="Proteomes" id="UP000217935"/>
    </source>
</evidence>
<dbReference type="OrthoDB" id="1113830at2"/>
<evidence type="ECO:0000313" key="2">
    <source>
        <dbReference type="EMBL" id="ATG49732.1"/>
    </source>
</evidence>
<dbReference type="CDD" id="cd07986">
    <property type="entry name" value="LPLAT_ACT14924-like"/>
    <property type="match status" value="1"/>
</dbReference>
<sequence length="323" mass="35089">MQIGEPHSGPQEGLSTRALNARQVARDISYASAAATRTGRVLIRVMENATGRLSLMKRARGYDADVAAGGDFWAVMAARYGLTLEVARGALDNIPTEGPLVVVANHPYGILDGLMLGHILSLTRGDFRILAHRVFRRAEDLDKVILPISFDETKEALALNLETRKEALRYLGEGGCIGVFPGGTVSTAATPLGPPLDPVWRAFTAKMVAKSGATVVPICFDGANSRLFQLASHVHATLRMGLLIREFRRSLGAPVRVAIGDPIGPERLAEFRGDSKKLMDFLRAETYSLSSKPLAQAGLGFEFEAKHGARLRTQDRRGLKDRY</sequence>
<keyword evidence="2" id="KW-0012">Acyltransferase</keyword>
<dbReference type="STRING" id="1758178.GCA_001550095_00049"/>
<dbReference type="SMART" id="SM00563">
    <property type="entry name" value="PlsC"/>
    <property type="match status" value="1"/>
</dbReference>
<keyword evidence="3" id="KW-1185">Reference proteome</keyword>
<dbReference type="KEGG" id="ceh:CEW89_07000"/>
<dbReference type="AlphaFoldDB" id="A0A291GI63"/>
<dbReference type="GO" id="GO:0016746">
    <property type="term" value="F:acyltransferase activity"/>
    <property type="evidence" value="ECO:0007669"/>
    <property type="project" value="UniProtKB-KW"/>
</dbReference>
<proteinExistence type="predicted"/>
<gene>
    <name evidence="2" type="ORF">CEW89_07000</name>
</gene>
<organism evidence="2 3">
    <name type="scientific">Celeribacter ethanolicus</name>
    <dbReference type="NCBI Taxonomy" id="1758178"/>
    <lineage>
        <taxon>Bacteria</taxon>
        <taxon>Pseudomonadati</taxon>
        <taxon>Pseudomonadota</taxon>
        <taxon>Alphaproteobacteria</taxon>
        <taxon>Rhodobacterales</taxon>
        <taxon>Roseobacteraceae</taxon>
        <taxon>Celeribacter</taxon>
    </lineage>
</organism>
<name>A0A291GI63_9RHOB</name>
<evidence type="ECO:0000259" key="1">
    <source>
        <dbReference type="SMART" id="SM00563"/>
    </source>
</evidence>
<dbReference type="RefSeq" id="WP_081423796.1">
    <property type="nucleotide sequence ID" value="NZ_CP022196.1"/>
</dbReference>
<accession>A0A291GI63</accession>
<dbReference type="InterPro" id="IPR045746">
    <property type="entry name" value="ACT14924-like_Acyltransf_dom"/>
</dbReference>
<dbReference type="Proteomes" id="UP000217935">
    <property type="component" value="Chromosome"/>
</dbReference>
<dbReference type="Pfam" id="PF19576">
    <property type="entry name" value="Acyltransf_2"/>
    <property type="match status" value="1"/>
</dbReference>
<dbReference type="InterPro" id="IPR002123">
    <property type="entry name" value="Plipid/glycerol_acylTrfase"/>
</dbReference>
<dbReference type="SUPFAM" id="SSF69593">
    <property type="entry name" value="Glycerol-3-phosphate (1)-acyltransferase"/>
    <property type="match status" value="1"/>
</dbReference>
<dbReference type="EMBL" id="CP022196">
    <property type="protein sequence ID" value="ATG49732.1"/>
    <property type="molecule type" value="Genomic_DNA"/>
</dbReference>
<protein>
    <submittedName>
        <fullName evidence="2">Acyltransferase</fullName>
    </submittedName>
</protein>
<feature type="domain" description="Phospholipid/glycerol acyltransferase" evidence="1">
    <location>
        <begin position="100"/>
        <end position="223"/>
    </location>
</feature>
<reference evidence="2 3" key="1">
    <citation type="submission" date="2017-06" db="EMBL/GenBank/DDBJ databases">
        <title>Celeribacter sp. TSPH2 complete genome sequence.</title>
        <authorList>
            <person name="Woo J.-H."/>
            <person name="Kim H.-S."/>
        </authorList>
    </citation>
    <scope>NUCLEOTIDE SEQUENCE [LARGE SCALE GENOMIC DNA]</scope>
    <source>
        <strain evidence="2 3">TSPH2</strain>
    </source>
</reference>